<evidence type="ECO:0000313" key="3">
    <source>
        <dbReference type="Proteomes" id="UP000296706"/>
    </source>
</evidence>
<gene>
    <name evidence="2" type="ORF">DV733_15565</name>
</gene>
<evidence type="ECO:0000256" key="1">
    <source>
        <dbReference type="SAM" id="MobiDB-lite"/>
    </source>
</evidence>
<dbReference type="EMBL" id="CP031310">
    <property type="protein sequence ID" value="QCC52558.1"/>
    <property type="molecule type" value="Genomic_DNA"/>
</dbReference>
<sequence length="208" mass="22878">MATEANQYAGPTVDGRIVKAFVDGVAETCGYFEERARRILARHGIEELQPGESYPLGAYIDAIHEVQRTTGPNTLNRIGRATPAALPWSHRVQTIEDAFVDLGRVFDRAHDGADVGSFEFQPDDHGGTLVADTPYPDAFEQGLIKGIGKHFGTNTGFIAIHESGRYRADGGDVREFDLTWWETRDDVKKISPPQEHARTGSPQSARAD</sequence>
<dbReference type="GeneID" id="39849307"/>
<proteinExistence type="predicted"/>
<accession>A0A4D6HH65</accession>
<dbReference type="Proteomes" id="UP000296706">
    <property type="component" value="Chromosome"/>
</dbReference>
<reference evidence="2 3" key="1">
    <citation type="journal article" date="2019" name="Nat. Commun.">
        <title>A new type of DNA phosphorothioation-based antiviral system in archaea.</title>
        <authorList>
            <person name="Xiong L."/>
            <person name="Liu S."/>
            <person name="Chen S."/>
            <person name="Xiao Y."/>
            <person name="Zhu B."/>
            <person name="Gao Y."/>
            <person name="Zhang Y."/>
            <person name="Chen B."/>
            <person name="Luo J."/>
            <person name="Deng Z."/>
            <person name="Chen X."/>
            <person name="Wang L."/>
            <person name="Chen S."/>
        </authorList>
    </citation>
    <scope>NUCLEOTIDE SEQUENCE [LARGE SCALE GENOMIC DNA]</scope>
    <source>
        <strain evidence="2 3">CBA1105</strain>
    </source>
</reference>
<keyword evidence="3" id="KW-1185">Reference proteome</keyword>
<protein>
    <recommendedName>
        <fullName evidence="4">Heme NO-binding domain-containing protein</fullName>
    </recommendedName>
</protein>
<evidence type="ECO:0008006" key="4">
    <source>
        <dbReference type="Google" id="ProtNLM"/>
    </source>
</evidence>
<dbReference type="AlphaFoldDB" id="A0A4D6HH65"/>
<name>A0A4D6HH65_9EURY</name>
<organism evidence="2 3">
    <name type="scientific">Halapricum salinum</name>
    <dbReference type="NCBI Taxonomy" id="1457250"/>
    <lineage>
        <taxon>Archaea</taxon>
        <taxon>Methanobacteriati</taxon>
        <taxon>Methanobacteriota</taxon>
        <taxon>Stenosarchaea group</taxon>
        <taxon>Halobacteria</taxon>
        <taxon>Halobacteriales</taxon>
        <taxon>Haloarculaceae</taxon>
        <taxon>Halapricum</taxon>
    </lineage>
</organism>
<dbReference type="STRING" id="1457250.GCA_000755225_01990"/>
<feature type="region of interest" description="Disordered" evidence="1">
    <location>
        <begin position="185"/>
        <end position="208"/>
    </location>
</feature>
<evidence type="ECO:0000313" key="2">
    <source>
        <dbReference type="EMBL" id="QCC52558.1"/>
    </source>
</evidence>
<dbReference type="RefSeq" id="WP_049992885.1">
    <property type="nucleotide sequence ID" value="NZ_CP031310.1"/>
</dbReference>
<dbReference type="KEGG" id="hsn:DV733_15565"/>
<dbReference type="OrthoDB" id="165361at2157"/>